<evidence type="ECO:0000313" key="2">
    <source>
        <dbReference type="Proteomes" id="UP000008177"/>
    </source>
</evidence>
<name>G2YZC1_BOTF4</name>
<dbReference type="InParanoid" id="G2YZC1"/>
<protein>
    <submittedName>
        <fullName evidence="1">Uncharacterized protein</fullName>
    </submittedName>
</protein>
<evidence type="ECO:0000313" key="1">
    <source>
        <dbReference type="EMBL" id="CCD56969.1"/>
    </source>
</evidence>
<sequence length="52" mass="5742">MGMVKSISTMVHTWDSYEDLLFGPLLRIIVVSQDSDQTVSKISCELALPNAT</sequence>
<organism evidence="1 2">
    <name type="scientific">Botryotinia fuckeliana (strain T4)</name>
    <name type="common">Noble rot fungus</name>
    <name type="synonym">Botrytis cinerea</name>
    <dbReference type="NCBI Taxonomy" id="999810"/>
    <lineage>
        <taxon>Eukaryota</taxon>
        <taxon>Fungi</taxon>
        <taxon>Dikarya</taxon>
        <taxon>Ascomycota</taxon>
        <taxon>Pezizomycotina</taxon>
        <taxon>Leotiomycetes</taxon>
        <taxon>Helotiales</taxon>
        <taxon>Sclerotiniaceae</taxon>
        <taxon>Botrytis</taxon>
    </lineage>
</organism>
<proteinExistence type="predicted"/>
<accession>G2YZC1</accession>
<dbReference type="HOGENOM" id="CLU_3087033_0_0_1"/>
<dbReference type="AlphaFoldDB" id="G2YZC1"/>
<dbReference type="EMBL" id="FQ790362">
    <property type="protein sequence ID" value="CCD56969.1"/>
    <property type="molecule type" value="Genomic_DNA"/>
</dbReference>
<gene>
    <name evidence="1" type="ORF">BofuT4_uP142310.1</name>
</gene>
<reference evidence="2" key="1">
    <citation type="journal article" date="2011" name="PLoS Genet.">
        <title>Genomic analysis of the necrotrophic fungal pathogens Sclerotinia sclerotiorum and Botrytis cinerea.</title>
        <authorList>
            <person name="Amselem J."/>
            <person name="Cuomo C.A."/>
            <person name="van Kan J.A."/>
            <person name="Viaud M."/>
            <person name="Benito E.P."/>
            <person name="Couloux A."/>
            <person name="Coutinho P.M."/>
            <person name="de Vries R.P."/>
            <person name="Dyer P.S."/>
            <person name="Fillinger S."/>
            <person name="Fournier E."/>
            <person name="Gout L."/>
            <person name="Hahn M."/>
            <person name="Kohn L."/>
            <person name="Lapalu N."/>
            <person name="Plummer K.M."/>
            <person name="Pradier J.M."/>
            <person name="Quevillon E."/>
            <person name="Sharon A."/>
            <person name="Simon A."/>
            <person name="ten Have A."/>
            <person name="Tudzynski B."/>
            <person name="Tudzynski P."/>
            <person name="Wincker P."/>
            <person name="Andrew M."/>
            <person name="Anthouard V."/>
            <person name="Beever R.E."/>
            <person name="Beffa R."/>
            <person name="Benoit I."/>
            <person name="Bouzid O."/>
            <person name="Brault B."/>
            <person name="Chen Z."/>
            <person name="Choquer M."/>
            <person name="Collemare J."/>
            <person name="Cotton P."/>
            <person name="Danchin E.G."/>
            <person name="Da Silva C."/>
            <person name="Gautier A."/>
            <person name="Giraud C."/>
            <person name="Giraud T."/>
            <person name="Gonzalez C."/>
            <person name="Grossetete S."/>
            <person name="Guldener U."/>
            <person name="Henrissat B."/>
            <person name="Howlett B.J."/>
            <person name="Kodira C."/>
            <person name="Kretschmer M."/>
            <person name="Lappartient A."/>
            <person name="Leroch M."/>
            <person name="Levis C."/>
            <person name="Mauceli E."/>
            <person name="Neuveglise C."/>
            <person name="Oeser B."/>
            <person name="Pearson M."/>
            <person name="Poulain J."/>
            <person name="Poussereau N."/>
            <person name="Quesneville H."/>
            <person name="Rascle C."/>
            <person name="Schumacher J."/>
            <person name="Segurens B."/>
            <person name="Sexton A."/>
            <person name="Silva E."/>
            <person name="Sirven C."/>
            <person name="Soanes D.M."/>
            <person name="Talbot N.J."/>
            <person name="Templeton M."/>
            <person name="Yandava C."/>
            <person name="Yarden O."/>
            <person name="Zeng Q."/>
            <person name="Rollins J.A."/>
            <person name="Lebrun M.H."/>
            <person name="Dickman M."/>
        </authorList>
    </citation>
    <scope>NUCLEOTIDE SEQUENCE [LARGE SCALE GENOMIC DNA]</scope>
    <source>
        <strain evidence="2">T4</strain>
    </source>
</reference>
<dbReference type="Proteomes" id="UP000008177">
    <property type="component" value="Unplaced contigs"/>
</dbReference>